<keyword evidence="3" id="KW-1185">Reference proteome</keyword>
<evidence type="ECO:0000313" key="3">
    <source>
        <dbReference type="Proteomes" id="UP001494902"/>
    </source>
</evidence>
<evidence type="ECO:0000256" key="1">
    <source>
        <dbReference type="SAM" id="Phobius"/>
    </source>
</evidence>
<keyword evidence="1" id="KW-0472">Membrane</keyword>
<gene>
    <name evidence="2" type="ORF">WIS52_14970</name>
</gene>
<comment type="caution">
    <text evidence="2">The sequence shown here is derived from an EMBL/GenBank/DDBJ whole genome shotgun (WGS) entry which is preliminary data.</text>
</comment>
<protein>
    <submittedName>
        <fullName evidence="2">Uncharacterized protein</fullName>
    </submittedName>
</protein>
<keyword evidence="1" id="KW-1133">Transmembrane helix</keyword>
<proteinExistence type="predicted"/>
<name>A0ABV1KBC3_9PSEU</name>
<feature type="transmembrane region" description="Helical" evidence="1">
    <location>
        <begin position="21"/>
        <end position="41"/>
    </location>
</feature>
<dbReference type="EMBL" id="JBEDNQ010000005">
    <property type="protein sequence ID" value="MEQ3551774.1"/>
    <property type="molecule type" value="Genomic_DNA"/>
</dbReference>
<dbReference type="RefSeq" id="WP_349298844.1">
    <property type="nucleotide sequence ID" value="NZ_JBEDNQ010000005.1"/>
</dbReference>
<sequence length="69" mass="7513">MGSSRLLEPVDMGRSHTPLTGRIVGYAVLVMVVAVAARTTYELLAPLLPWLSGLVVLGAIGYWVQSRRF</sequence>
<dbReference type="Proteomes" id="UP001494902">
    <property type="component" value="Unassembled WGS sequence"/>
</dbReference>
<keyword evidence="1" id="KW-0812">Transmembrane</keyword>
<accession>A0ABV1KBC3</accession>
<feature type="transmembrane region" description="Helical" evidence="1">
    <location>
        <begin position="47"/>
        <end position="64"/>
    </location>
</feature>
<evidence type="ECO:0000313" key="2">
    <source>
        <dbReference type="EMBL" id="MEQ3551774.1"/>
    </source>
</evidence>
<organism evidence="2 3">
    <name type="scientific">Pseudonocardia nematodicida</name>
    <dbReference type="NCBI Taxonomy" id="1206997"/>
    <lineage>
        <taxon>Bacteria</taxon>
        <taxon>Bacillati</taxon>
        <taxon>Actinomycetota</taxon>
        <taxon>Actinomycetes</taxon>
        <taxon>Pseudonocardiales</taxon>
        <taxon>Pseudonocardiaceae</taxon>
        <taxon>Pseudonocardia</taxon>
    </lineage>
</organism>
<reference evidence="2 3" key="1">
    <citation type="submission" date="2024-03" db="EMBL/GenBank/DDBJ databases">
        <title>Draft genome sequence of Pseudonocardia nematodicida JCM 31783.</title>
        <authorList>
            <person name="Butdee W."/>
            <person name="Duangmal K."/>
        </authorList>
    </citation>
    <scope>NUCLEOTIDE SEQUENCE [LARGE SCALE GENOMIC DNA]</scope>
    <source>
        <strain evidence="2 3">JCM 31783</strain>
    </source>
</reference>